<dbReference type="InterPro" id="IPR036188">
    <property type="entry name" value="FAD/NAD-bd_sf"/>
</dbReference>
<sequence length="392" mass="43696">MNLTDSTFIIVGGGIAGLCAAIGLRQLGIEAHVYESVPELKGIGAGFGLAANAMQALDHLGLKDEISQIGHYLGSYNVLDQKGNILVEPNTKTISQKYKQDNFAIHRADLHGFLLSKIPDSQIHLGKRALSFERLGEKIRVHFADGSQVMGNALLVADGVHSLIRQQLLPTSIPRYSGYTCWRATIDNSSIQLKKSTETWGAKGRFGMTPLVGNRIYWYACINSVQQNQHLKNWTTADLLDNFKDYHAPIPTILLETKDTELIWNDIIDIVPLRQLAFDNILLLGDAGHATTPNLGQGACQAIEDVAVLLDELKTASSIQKAFSRFETRRLDRVNYISNTSWQIGKIAQWENPLLIGMRNFFMKIMPNELKQQQLNKLLSVDFMQINSNHES</sequence>
<evidence type="ECO:0000256" key="2">
    <source>
        <dbReference type="ARBA" id="ARBA00023033"/>
    </source>
</evidence>
<feature type="domain" description="FAD-binding" evidence="4">
    <location>
        <begin position="8"/>
        <end position="314"/>
    </location>
</feature>
<proteinExistence type="predicted"/>
<dbReference type="SUPFAM" id="SSF51905">
    <property type="entry name" value="FAD/NAD(P)-binding domain"/>
    <property type="match status" value="1"/>
</dbReference>
<dbReference type="PRINTS" id="PR00420">
    <property type="entry name" value="RNGMNOXGNASE"/>
</dbReference>
<dbReference type="PANTHER" id="PTHR13789">
    <property type="entry name" value="MONOOXYGENASE"/>
    <property type="match status" value="1"/>
</dbReference>
<keyword evidence="3" id="KW-1133">Transmembrane helix</keyword>
<protein>
    <submittedName>
        <fullName evidence="5">Monooxygenase</fullName>
    </submittedName>
</protein>
<reference evidence="5 6" key="1">
    <citation type="submission" date="2018-10" db="EMBL/GenBank/DDBJ databases">
        <title>Sphingobacterium sp. M05W1-28.</title>
        <authorList>
            <person name="Cai H."/>
        </authorList>
    </citation>
    <scope>NUCLEOTIDE SEQUENCE [LARGE SCALE GENOMIC DNA]</scope>
    <source>
        <strain evidence="5 6">M05W1-28</strain>
    </source>
</reference>
<dbReference type="GO" id="GO:0004497">
    <property type="term" value="F:monooxygenase activity"/>
    <property type="evidence" value="ECO:0007669"/>
    <property type="project" value="UniProtKB-KW"/>
</dbReference>
<evidence type="ECO:0000313" key="6">
    <source>
        <dbReference type="Proteomes" id="UP000282423"/>
    </source>
</evidence>
<organism evidence="5 6">
    <name type="scientific">Sphingobacterium puteale</name>
    <dbReference type="NCBI Taxonomy" id="2420510"/>
    <lineage>
        <taxon>Bacteria</taxon>
        <taxon>Pseudomonadati</taxon>
        <taxon>Bacteroidota</taxon>
        <taxon>Sphingobacteriia</taxon>
        <taxon>Sphingobacteriales</taxon>
        <taxon>Sphingobacteriaceae</taxon>
        <taxon>Sphingobacterium</taxon>
    </lineage>
</organism>
<dbReference type="NCBIfam" id="NF005243">
    <property type="entry name" value="PRK06753.1"/>
    <property type="match status" value="1"/>
</dbReference>
<dbReference type="AlphaFoldDB" id="A0A420W3U8"/>
<dbReference type="GO" id="GO:0071949">
    <property type="term" value="F:FAD binding"/>
    <property type="evidence" value="ECO:0007669"/>
    <property type="project" value="InterPro"/>
</dbReference>
<dbReference type="Proteomes" id="UP000282423">
    <property type="component" value="Unassembled WGS sequence"/>
</dbReference>
<keyword evidence="6" id="KW-1185">Reference proteome</keyword>
<keyword evidence="3" id="KW-0812">Transmembrane</keyword>
<comment type="caution">
    <text evidence="5">The sequence shown here is derived from an EMBL/GenBank/DDBJ whole genome shotgun (WGS) entry which is preliminary data.</text>
</comment>
<name>A0A420W3U8_9SPHI</name>
<evidence type="ECO:0000313" key="5">
    <source>
        <dbReference type="EMBL" id="RKO73204.1"/>
    </source>
</evidence>
<dbReference type="RefSeq" id="WP_121120540.1">
    <property type="nucleotide sequence ID" value="NZ_RBWS01000001.1"/>
</dbReference>
<accession>A0A420W3U8</accession>
<keyword evidence="2 5" id="KW-0503">Monooxygenase</keyword>
<dbReference type="PANTHER" id="PTHR13789:SF309">
    <property type="entry name" value="PUTATIVE (AFU_ORTHOLOGUE AFUA_6G14510)-RELATED"/>
    <property type="match status" value="1"/>
</dbReference>
<evidence type="ECO:0000259" key="4">
    <source>
        <dbReference type="Pfam" id="PF01494"/>
    </source>
</evidence>
<dbReference type="InterPro" id="IPR050493">
    <property type="entry name" value="FAD-dep_Monooxygenase_BioMet"/>
</dbReference>
<feature type="transmembrane region" description="Helical" evidence="3">
    <location>
        <begin position="6"/>
        <end position="24"/>
    </location>
</feature>
<dbReference type="Pfam" id="PF01494">
    <property type="entry name" value="FAD_binding_3"/>
    <property type="match status" value="1"/>
</dbReference>
<dbReference type="OrthoDB" id="9766816at2"/>
<gene>
    <name evidence="5" type="ORF">D7322_00535</name>
</gene>
<keyword evidence="3" id="KW-0472">Membrane</keyword>
<dbReference type="Gene3D" id="3.50.50.60">
    <property type="entry name" value="FAD/NAD(P)-binding domain"/>
    <property type="match status" value="1"/>
</dbReference>
<dbReference type="InterPro" id="IPR002938">
    <property type="entry name" value="FAD-bd"/>
</dbReference>
<evidence type="ECO:0000256" key="3">
    <source>
        <dbReference type="SAM" id="Phobius"/>
    </source>
</evidence>
<evidence type="ECO:0000256" key="1">
    <source>
        <dbReference type="ARBA" id="ARBA00023002"/>
    </source>
</evidence>
<keyword evidence="1" id="KW-0560">Oxidoreductase</keyword>
<dbReference type="EMBL" id="RBWS01000001">
    <property type="protein sequence ID" value="RKO73204.1"/>
    <property type="molecule type" value="Genomic_DNA"/>
</dbReference>